<name>A0A1B7TJ14_9ASCO</name>
<dbReference type="PANTHER" id="PTHR37784">
    <property type="entry name" value="PROTEIN MSN1"/>
    <property type="match status" value="1"/>
</dbReference>
<reference evidence="3" key="1">
    <citation type="journal article" date="2016" name="Proc. Natl. Acad. Sci. U.S.A.">
        <title>Comparative genomics of biotechnologically important yeasts.</title>
        <authorList>
            <person name="Riley R."/>
            <person name="Haridas S."/>
            <person name="Wolfe K.H."/>
            <person name="Lopes M.R."/>
            <person name="Hittinger C.T."/>
            <person name="Goeker M."/>
            <person name="Salamov A.A."/>
            <person name="Wisecaver J.H."/>
            <person name="Long T.M."/>
            <person name="Calvey C.H."/>
            <person name="Aerts A.L."/>
            <person name="Barry K.W."/>
            <person name="Choi C."/>
            <person name="Clum A."/>
            <person name="Coughlan A.Y."/>
            <person name="Deshpande S."/>
            <person name="Douglass A.P."/>
            <person name="Hanson S.J."/>
            <person name="Klenk H.-P."/>
            <person name="LaButti K.M."/>
            <person name="Lapidus A."/>
            <person name="Lindquist E.A."/>
            <person name="Lipzen A.M."/>
            <person name="Meier-Kolthoff J.P."/>
            <person name="Ohm R.A."/>
            <person name="Otillar R.P."/>
            <person name="Pangilinan J.L."/>
            <person name="Peng Y."/>
            <person name="Rokas A."/>
            <person name="Rosa C.A."/>
            <person name="Scheuner C."/>
            <person name="Sibirny A.A."/>
            <person name="Slot J.C."/>
            <person name="Stielow J.B."/>
            <person name="Sun H."/>
            <person name="Kurtzman C.P."/>
            <person name="Blackwell M."/>
            <person name="Grigoriev I.V."/>
            <person name="Jeffries T.W."/>
        </authorList>
    </citation>
    <scope>NUCLEOTIDE SEQUENCE [LARGE SCALE GENOMIC DNA]</scope>
    <source>
        <strain evidence="3">NRRL Y-1626</strain>
    </source>
</reference>
<sequence>MNPNNNNENIINNNNSIENNFLIESINELKSIMLETRQQTCFLQDQVDSLTLENKILSDKLNVFYEQQLNNDYDKDMRQNVKKLVNINGNINNYMMEFINVLNKTATWNIARNYISENPQELESLFKNNASIDKLQENTFISHNLARKVKLEPLNDTNLVANVGDGVTPLQSDLNKIWANYNKSGKSLNNIYTLSRKINTVTQLAEEYFEGIDGFPSVMSLDLKFGNMWRKNDRSFYSKRMVIINKIKDLVEYPFKYDINPEFINKEDGTIPLTLAIKIVENIRLGNNKTSRNSEKKPLEMSLNALYIYFKGKKDCKDDYDILLQYKGISKKNIHKERERKKYDKIL</sequence>
<dbReference type="AlphaFoldDB" id="A0A1B7TJ14"/>
<evidence type="ECO:0000259" key="1">
    <source>
        <dbReference type="Pfam" id="PF12550"/>
    </source>
</evidence>
<dbReference type="InterPro" id="IPR022210">
    <property type="entry name" value="TF_GCR1-like"/>
</dbReference>
<dbReference type="GO" id="GO:0060963">
    <property type="term" value="P:positive regulation of ribosomal protein gene transcription by RNA polymerase II"/>
    <property type="evidence" value="ECO:0007669"/>
    <property type="project" value="TreeGrafter"/>
</dbReference>
<organism evidence="2 3">
    <name type="scientific">Hanseniaspora valbyensis NRRL Y-1626</name>
    <dbReference type="NCBI Taxonomy" id="766949"/>
    <lineage>
        <taxon>Eukaryota</taxon>
        <taxon>Fungi</taxon>
        <taxon>Dikarya</taxon>
        <taxon>Ascomycota</taxon>
        <taxon>Saccharomycotina</taxon>
        <taxon>Saccharomycetes</taxon>
        <taxon>Saccharomycodales</taxon>
        <taxon>Saccharomycodaceae</taxon>
        <taxon>Hanseniaspora</taxon>
    </lineage>
</organism>
<dbReference type="GO" id="GO:0000978">
    <property type="term" value="F:RNA polymerase II cis-regulatory region sequence-specific DNA binding"/>
    <property type="evidence" value="ECO:0007669"/>
    <property type="project" value="TreeGrafter"/>
</dbReference>
<protein>
    <recommendedName>
        <fullName evidence="1">Transcription activator GCR1-like domain-containing protein</fullName>
    </recommendedName>
</protein>
<keyword evidence="3" id="KW-1185">Reference proteome</keyword>
<comment type="caution">
    <text evidence="2">The sequence shown here is derived from an EMBL/GenBank/DDBJ whole genome shotgun (WGS) entry which is preliminary data.</text>
</comment>
<dbReference type="PANTHER" id="PTHR37784:SF4">
    <property type="entry name" value="TRANSCRIPTION FACTOR-LIKE PROTEIN EUC1"/>
    <property type="match status" value="1"/>
</dbReference>
<dbReference type="GO" id="GO:0000981">
    <property type="term" value="F:DNA-binding transcription factor activity, RNA polymerase II-specific"/>
    <property type="evidence" value="ECO:0007669"/>
    <property type="project" value="TreeGrafter"/>
</dbReference>
<dbReference type="Pfam" id="PF12550">
    <property type="entry name" value="GCR1_C"/>
    <property type="match status" value="1"/>
</dbReference>
<dbReference type="InterPro" id="IPR052146">
    <property type="entry name" value="HOT1"/>
</dbReference>
<evidence type="ECO:0000313" key="2">
    <source>
        <dbReference type="EMBL" id="OBA28742.1"/>
    </source>
</evidence>
<gene>
    <name evidence="2" type="ORF">HANVADRAFT_83263</name>
</gene>
<accession>A0A1B7TJ14</accession>
<dbReference type="OrthoDB" id="428577at2759"/>
<dbReference type="EMBL" id="LXPE01000002">
    <property type="protein sequence ID" value="OBA28742.1"/>
    <property type="molecule type" value="Genomic_DNA"/>
</dbReference>
<feature type="domain" description="Transcription activator GCR1-like" evidence="1">
    <location>
        <begin position="192"/>
        <end position="284"/>
    </location>
</feature>
<dbReference type="Proteomes" id="UP000092321">
    <property type="component" value="Unassembled WGS sequence"/>
</dbReference>
<proteinExistence type="predicted"/>
<evidence type="ECO:0000313" key="3">
    <source>
        <dbReference type="Proteomes" id="UP000092321"/>
    </source>
</evidence>